<dbReference type="PANTHER" id="PTHR44167">
    <property type="entry name" value="OVARIAN-SPECIFIC SERINE/THREONINE-PROTEIN KINASE LOK-RELATED"/>
    <property type="match status" value="1"/>
</dbReference>
<evidence type="ECO:0000313" key="1">
    <source>
        <dbReference type="EMBL" id="KAF5317001.1"/>
    </source>
</evidence>
<dbReference type="SMART" id="SM00220">
    <property type="entry name" value="S_TKc"/>
    <property type="match status" value="1"/>
</dbReference>
<name>A0A8H5B5F7_9AGAR</name>
<accession>A0A8H5B5F7</accession>
<dbReference type="Proteomes" id="UP000541558">
    <property type="component" value="Unassembled WGS sequence"/>
</dbReference>
<dbReference type="OrthoDB" id="5987198at2759"/>
<proteinExistence type="predicted"/>
<dbReference type="PANTHER" id="PTHR44167:SF24">
    <property type="entry name" value="SERINE_THREONINE-PROTEIN KINASE CHK2"/>
    <property type="match status" value="1"/>
</dbReference>
<dbReference type="EMBL" id="JAACJK010000219">
    <property type="protein sequence ID" value="KAF5317001.1"/>
    <property type="molecule type" value="Genomic_DNA"/>
</dbReference>
<dbReference type="GO" id="GO:0044773">
    <property type="term" value="P:mitotic DNA damage checkpoint signaling"/>
    <property type="evidence" value="ECO:0007669"/>
    <property type="project" value="TreeGrafter"/>
</dbReference>
<dbReference type="GO" id="GO:0005524">
    <property type="term" value="F:ATP binding"/>
    <property type="evidence" value="ECO:0007669"/>
    <property type="project" value="InterPro"/>
</dbReference>
<dbReference type="Gene3D" id="1.10.510.10">
    <property type="entry name" value="Transferase(Phosphotransferase) domain 1"/>
    <property type="match status" value="1"/>
</dbReference>
<comment type="caution">
    <text evidence="1">The sequence shown here is derived from an EMBL/GenBank/DDBJ whole genome shotgun (WGS) entry which is preliminary data.</text>
</comment>
<dbReference type="PROSITE" id="PS50011">
    <property type="entry name" value="PROTEIN_KINASE_DOM"/>
    <property type="match status" value="1"/>
</dbReference>
<evidence type="ECO:0000313" key="2">
    <source>
        <dbReference type="Proteomes" id="UP000541558"/>
    </source>
</evidence>
<keyword evidence="2" id="KW-1185">Reference proteome</keyword>
<reference evidence="1 2" key="1">
    <citation type="journal article" date="2020" name="ISME J.">
        <title>Uncovering the hidden diversity of litter-decomposition mechanisms in mushroom-forming fungi.</title>
        <authorList>
            <person name="Floudas D."/>
            <person name="Bentzer J."/>
            <person name="Ahren D."/>
            <person name="Johansson T."/>
            <person name="Persson P."/>
            <person name="Tunlid A."/>
        </authorList>
    </citation>
    <scope>NUCLEOTIDE SEQUENCE [LARGE SCALE GENOMIC DNA]</scope>
    <source>
        <strain evidence="1 2">CBS 175.51</strain>
    </source>
</reference>
<dbReference type="SUPFAM" id="SSF56112">
    <property type="entry name" value="Protein kinase-like (PK-like)"/>
    <property type="match status" value="1"/>
</dbReference>
<organism evidence="1 2">
    <name type="scientific">Ephemerocybe angulata</name>
    <dbReference type="NCBI Taxonomy" id="980116"/>
    <lineage>
        <taxon>Eukaryota</taxon>
        <taxon>Fungi</taxon>
        <taxon>Dikarya</taxon>
        <taxon>Basidiomycota</taxon>
        <taxon>Agaricomycotina</taxon>
        <taxon>Agaricomycetes</taxon>
        <taxon>Agaricomycetidae</taxon>
        <taxon>Agaricales</taxon>
        <taxon>Agaricineae</taxon>
        <taxon>Psathyrellaceae</taxon>
        <taxon>Ephemerocybe</taxon>
    </lineage>
</organism>
<dbReference type="GO" id="GO:0005634">
    <property type="term" value="C:nucleus"/>
    <property type="evidence" value="ECO:0007669"/>
    <property type="project" value="TreeGrafter"/>
</dbReference>
<dbReference type="InterPro" id="IPR011009">
    <property type="entry name" value="Kinase-like_dom_sf"/>
</dbReference>
<protein>
    <submittedName>
        <fullName evidence="1">Uncharacterized protein</fullName>
    </submittedName>
</protein>
<dbReference type="InterPro" id="IPR000719">
    <property type="entry name" value="Prot_kinase_dom"/>
</dbReference>
<gene>
    <name evidence="1" type="ORF">D9611_003662</name>
</gene>
<sequence length="371" mass="43394">MTDTKPERQTAEERFATLSELEIYWSDKYEWLQTLGYRLRPRFRPGWVASWKSDPKLILQLCEDHLRQHGNVCDAERIADGTQVMLKSVDMRVFRDEVAIMKFLNEEPQRSDSRNHCVPLLDILVPPNEPDRNIIVMPVCSMWDDPDFDTIGEVVDCIRQLLEGVQFLHAHRIAHGDFAYGNLMMDAGLFTVPFHPFDPEERLDFTGKSKPRYTRTQHRTKYYIIDFGISCRYEESEMPPSHVTGIFGSDRSVPEFAFPNAPHNPFLIDIYCVGNLIRHYILWQEPEQLGFSWIVPLLGDMMNPDPEKRPSMDEVLSRYNESVRSLTTTLLRSRWSRAWNNMAWYEKAVEGLPHLARKMQYIITRTPPIPT</sequence>
<dbReference type="GO" id="GO:0004674">
    <property type="term" value="F:protein serine/threonine kinase activity"/>
    <property type="evidence" value="ECO:0007669"/>
    <property type="project" value="TreeGrafter"/>
</dbReference>